<dbReference type="GO" id="GO:0016799">
    <property type="term" value="F:hydrolase activity, hydrolyzing N-glycosyl compounds"/>
    <property type="evidence" value="ECO:0007669"/>
    <property type="project" value="InterPro"/>
</dbReference>
<dbReference type="OMA" id="AHVVNNW"/>
<evidence type="ECO:0000313" key="5">
    <source>
        <dbReference type="RefSeq" id="XP_027206373.1"/>
    </source>
</evidence>
<dbReference type="Pfam" id="PF01156">
    <property type="entry name" value="IU_nuc_hydro"/>
    <property type="match status" value="1"/>
</dbReference>
<feature type="chain" id="PRO_5028085621" evidence="2">
    <location>
        <begin position="35"/>
        <end position="349"/>
    </location>
</feature>
<dbReference type="Proteomes" id="UP000515146">
    <property type="component" value="Unplaced"/>
</dbReference>
<proteinExistence type="inferred from homology"/>
<dbReference type="PANTHER" id="PTHR43264:SF1">
    <property type="entry name" value="INOSINE_URIDINE-PREFERRING NUCLEOSIDE HYDROLASE DOMAIN-CONTAINING PROTEIN"/>
    <property type="match status" value="1"/>
</dbReference>
<dbReference type="InParanoid" id="A0A6P6YLD4"/>
<dbReference type="InterPro" id="IPR036452">
    <property type="entry name" value="Ribo_hydro-like"/>
</dbReference>
<reference evidence="5" key="1">
    <citation type="submission" date="2025-08" db="UniProtKB">
        <authorList>
            <consortium name="RefSeq"/>
        </authorList>
    </citation>
    <scope>IDENTIFICATION</scope>
    <source>
        <strain evidence="5">Airmid</strain>
    </source>
</reference>
<keyword evidence="2" id="KW-0732">Signal</keyword>
<evidence type="ECO:0000259" key="3">
    <source>
        <dbReference type="Pfam" id="PF01156"/>
    </source>
</evidence>
<evidence type="ECO:0000313" key="4">
    <source>
        <dbReference type="Proteomes" id="UP000515146"/>
    </source>
</evidence>
<dbReference type="SUPFAM" id="SSF53590">
    <property type="entry name" value="Nucleoside hydrolase"/>
    <property type="match status" value="1"/>
</dbReference>
<dbReference type="AlphaFoldDB" id="A0A6P6YLD4"/>
<evidence type="ECO:0000256" key="2">
    <source>
        <dbReference type="SAM" id="SignalP"/>
    </source>
</evidence>
<sequence length="349" mass="40034">MFEQRKQPKYFLILFLSIWLILLLLMSLQSNASSSSSSDQQQIPNIPDIIIDTDCGQYPDDVTAIAMINSFADQNKTRILAMMANDRYEGIVPVLDAITNYFNRSRIPIGITKDPNAFDSGKNLTWPDYVRENYPHPRFERNDQAENAITLYRRLLAASKDNNVIILSIGFFTNLAELLDTESDEYSPLNGRELIRKKVQKMIAMAGKYPEGKEWNIEKQPKAARKVVEKWPTKIIFAGAETGEHLLCGQNIIQNSRLKNSPVRKAWLISMEQNLTEACFDEIAALIAINGYKPFYRLIYGRMEIQSDGYNIWHESNDDNGNKPTRMAYIKQLTNDQDIINVIDPLLER</sequence>
<comment type="similarity">
    <text evidence="1">Belongs to the IUNH family.</text>
</comment>
<dbReference type="Gene3D" id="3.90.245.10">
    <property type="entry name" value="Ribonucleoside hydrolase-like"/>
    <property type="match status" value="1"/>
</dbReference>
<dbReference type="OrthoDB" id="187522at2759"/>
<organism evidence="4 5">
    <name type="scientific">Dermatophagoides pteronyssinus</name>
    <name type="common">European house dust mite</name>
    <dbReference type="NCBI Taxonomy" id="6956"/>
    <lineage>
        <taxon>Eukaryota</taxon>
        <taxon>Metazoa</taxon>
        <taxon>Ecdysozoa</taxon>
        <taxon>Arthropoda</taxon>
        <taxon>Chelicerata</taxon>
        <taxon>Arachnida</taxon>
        <taxon>Acari</taxon>
        <taxon>Acariformes</taxon>
        <taxon>Sarcoptiformes</taxon>
        <taxon>Astigmata</taxon>
        <taxon>Psoroptidia</taxon>
        <taxon>Analgoidea</taxon>
        <taxon>Pyroglyphidae</taxon>
        <taxon>Dermatophagoidinae</taxon>
        <taxon>Dermatophagoides</taxon>
    </lineage>
</organism>
<feature type="domain" description="Inosine/uridine-preferring nucleoside hydrolase" evidence="3">
    <location>
        <begin position="49"/>
        <end position="290"/>
    </location>
</feature>
<feature type="signal peptide" evidence="2">
    <location>
        <begin position="1"/>
        <end position="34"/>
    </location>
</feature>
<dbReference type="PANTHER" id="PTHR43264">
    <property type="match status" value="1"/>
</dbReference>
<name>A0A6P6YLD4_DERPT</name>
<protein>
    <submittedName>
        <fullName evidence="5">Uncharacterized protein LOC113799875</fullName>
    </submittedName>
</protein>
<keyword evidence="4" id="KW-1185">Reference proteome</keyword>
<dbReference type="InterPro" id="IPR001910">
    <property type="entry name" value="Inosine/uridine_hydrolase_dom"/>
</dbReference>
<gene>
    <name evidence="5" type="primary">LOC113799875</name>
</gene>
<dbReference type="RefSeq" id="XP_027206373.1">
    <property type="nucleotide sequence ID" value="XM_027350572.1"/>
</dbReference>
<dbReference type="KEGG" id="dpte:113799875"/>
<evidence type="ECO:0000256" key="1">
    <source>
        <dbReference type="ARBA" id="ARBA00009176"/>
    </source>
</evidence>
<accession>A0A6P6YLD4</accession>